<name>A0A803QQW2_CANSA</name>
<dbReference type="Proteomes" id="UP000596661">
    <property type="component" value="Unassembled WGS sequence"/>
</dbReference>
<dbReference type="AlphaFoldDB" id="A0A803QQW2"/>
<evidence type="ECO:0000313" key="1">
    <source>
        <dbReference type="EnsemblPlants" id="cds.evm.model.10.900"/>
    </source>
</evidence>
<reference evidence="1" key="1">
    <citation type="submission" date="2021-03" db="UniProtKB">
        <authorList>
            <consortium name="EnsemblPlants"/>
        </authorList>
    </citation>
    <scope>IDENTIFICATION</scope>
</reference>
<dbReference type="EMBL" id="UZAU01000813">
    <property type="status" value="NOT_ANNOTATED_CDS"/>
    <property type="molecule type" value="Genomic_DNA"/>
</dbReference>
<proteinExistence type="predicted"/>
<evidence type="ECO:0000313" key="2">
    <source>
        <dbReference type="Proteomes" id="UP000596661"/>
    </source>
</evidence>
<dbReference type="Gramene" id="evm.model.10.900">
    <property type="protein sequence ID" value="cds.evm.model.10.900"/>
    <property type="gene ID" value="evm.TU.10.900"/>
</dbReference>
<protein>
    <submittedName>
        <fullName evidence="1">Uncharacterized protein</fullName>
    </submittedName>
</protein>
<dbReference type="EnsemblPlants" id="evm.model.10.900">
    <property type="protein sequence ID" value="cds.evm.model.10.900"/>
    <property type="gene ID" value="evm.TU.10.900"/>
</dbReference>
<accession>A0A803QQW2</accession>
<sequence>MTATASRRRDHLAFIGHCGILLVNPDADGIRDFVLGFLKQYGDYNWVVKKKLEFTGETKSVERKEGL</sequence>
<keyword evidence="2" id="KW-1185">Reference proteome</keyword>
<organism evidence="1 2">
    <name type="scientific">Cannabis sativa</name>
    <name type="common">Hemp</name>
    <name type="synonym">Marijuana</name>
    <dbReference type="NCBI Taxonomy" id="3483"/>
    <lineage>
        <taxon>Eukaryota</taxon>
        <taxon>Viridiplantae</taxon>
        <taxon>Streptophyta</taxon>
        <taxon>Embryophyta</taxon>
        <taxon>Tracheophyta</taxon>
        <taxon>Spermatophyta</taxon>
        <taxon>Magnoliopsida</taxon>
        <taxon>eudicotyledons</taxon>
        <taxon>Gunneridae</taxon>
        <taxon>Pentapetalae</taxon>
        <taxon>rosids</taxon>
        <taxon>fabids</taxon>
        <taxon>Rosales</taxon>
        <taxon>Cannabaceae</taxon>
        <taxon>Cannabis</taxon>
    </lineage>
</organism>